<dbReference type="GO" id="GO:0016491">
    <property type="term" value="F:oxidoreductase activity"/>
    <property type="evidence" value="ECO:0007669"/>
    <property type="project" value="InterPro"/>
</dbReference>
<dbReference type="GO" id="GO:0016020">
    <property type="term" value="C:membrane"/>
    <property type="evidence" value="ECO:0007669"/>
    <property type="project" value="UniProtKB-SubCell"/>
</dbReference>
<dbReference type="InParanoid" id="A0A1S3K2C7"/>
<evidence type="ECO:0000256" key="1">
    <source>
        <dbReference type="ARBA" id="ARBA00004370"/>
    </source>
</evidence>
<dbReference type="OrthoDB" id="1658724at2759"/>
<name>A0A1S3K2C7_LINAN</name>
<dbReference type="KEGG" id="lak:106178152"/>
<feature type="domain" description="Fatty acid hydroxylase" evidence="7">
    <location>
        <begin position="155"/>
        <end position="287"/>
    </location>
</feature>
<evidence type="ECO:0000256" key="6">
    <source>
        <dbReference type="SAM" id="SignalP"/>
    </source>
</evidence>
<reference evidence="9" key="1">
    <citation type="submission" date="2025-08" db="UniProtKB">
        <authorList>
            <consortium name="RefSeq"/>
        </authorList>
    </citation>
    <scope>IDENTIFICATION</scope>
    <source>
        <tissue evidence="9">Gonads</tissue>
    </source>
</reference>
<dbReference type="PANTHER" id="PTHR11863">
    <property type="entry name" value="STEROL DESATURASE"/>
    <property type="match status" value="1"/>
</dbReference>
<dbReference type="GO" id="GO:0008610">
    <property type="term" value="P:lipid biosynthetic process"/>
    <property type="evidence" value="ECO:0007669"/>
    <property type="project" value="InterPro"/>
</dbReference>
<evidence type="ECO:0000256" key="2">
    <source>
        <dbReference type="ARBA" id="ARBA00022692"/>
    </source>
</evidence>
<accession>A0A1S3K2C7</accession>
<feature type="transmembrane region" description="Helical" evidence="5">
    <location>
        <begin position="86"/>
        <end position="107"/>
    </location>
</feature>
<feature type="transmembrane region" description="Helical" evidence="5">
    <location>
        <begin position="48"/>
        <end position="66"/>
    </location>
</feature>
<keyword evidence="6" id="KW-0732">Signal</keyword>
<sequence>MATALILGLRCCILACIAVGMLLAEHLQNAVNETWAWLLQQWWFNSVYFETVWAPVCFTVLLVPMYRLIDSIPLFDRYKIDKKHRFIPFTALEMLKTGVFYMAPLALLDTFMVKHYKGCGIDPMVWKIKRQTWVQTTRALPAEPPSVALIPIHIVCALVVFDMFFFLVHYSLHKNAWLYKTFHALHHDHATVDIHVTNQLTVVERIVLILSANEGLKIVNSHPLTRAIYVPIFLWLLMENHCVYDWPWGLDKLVPFGLMGGPARHFAHHVQGSGNYAPFFTYLDKLVKRTNGHSRKIGS</sequence>
<dbReference type="InterPro" id="IPR006694">
    <property type="entry name" value="Fatty_acid_hydroxylase"/>
</dbReference>
<dbReference type="GO" id="GO:0005506">
    <property type="term" value="F:iron ion binding"/>
    <property type="evidence" value="ECO:0007669"/>
    <property type="project" value="InterPro"/>
</dbReference>
<dbReference type="STRING" id="7574.A0A1S3K2C7"/>
<dbReference type="InterPro" id="IPR050307">
    <property type="entry name" value="Sterol_Desaturase_Related"/>
</dbReference>
<keyword evidence="2 5" id="KW-0812">Transmembrane</keyword>
<keyword evidence="4 5" id="KW-0472">Membrane</keyword>
<keyword evidence="8" id="KW-1185">Reference proteome</keyword>
<evidence type="ECO:0000256" key="4">
    <source>
        <dbReference type="ARBA" id="ARBA00023136"/>
    </source>
</evidence>
<feature type="signal peptide" evidence="6">
    <location>
        <begin position="1"/>
        <end position="24"/>
    </location>
</feature>
<evidence type="ECO:0000259" key="7">
    <source>
        <dbReference type="Pfam" id="PF04116"/>
    </source>
</evidence>
<dbReference type="AlphaFoldDB" id="A0A1S3K2C7"/>
<organism evidence="8 9">
    <name type="scientific">Lingula anatina</name>
    <name type="common">Brachiopod</name>
    <name type="synonym">Lingula unguis</name>
    <dbReference type="NCBI Taxonomy" id="7574"/>
    <lineage>
        <taxon>Eukaryota</taxon>
        <taxon>Metazoa</taxon>
        <taxon>Spiralia</taxon>
        <taxon>Lophotrochozoa</taxon>
        <taxon>Brachiopoda</taxon>
        <taxon>Linguliformea</taxon>
        <taxon>Lingulata</taxon>
        <taxon>Lingulida</taxon>
        <taxon>Linguloidea</taxon>
        <taxon>Lingulidae</taxon>
        <taxon>Lingula</taxon>
    </lineage>
</organism>
<feature type="transmembrane region" description="Helical" evidence="5">
    <location>
        <begin position="148"/>
        <end position="170"/>
    </location>
</feature>
<dbReference type="Proteomes" id="UP000085678">
    <property type="component" value="Unplaced"/>
</dbReference>
<proteinExistence type="predicted"/>
<evidence type="ECO:0000256" key="3">
    <source>
        <dbReference type="ARBA" id="ARBA00022989"/>
    </source>
</evidence>
<comment type="subcellular location">
    <subcellularLocation>
        <location evidence="1">Membrane</location>
    </subcellularLocation>
</comment>
<protein>
    <submittedName>
        <fullName evidence="9">Cholesterol 25-hydroxylase-like</fullName>
    </submittedName>
</protein>
<dbReference type="GeneID" id="106178152"/>
<evidence type="ECO:0000313" key="8">
    <source>
        <dbReference type="Proteomes" id="UP000085678"/>
    </source>
</evidence>
<evidence type="ECO:0000256" key="5">
    <source>
        <dbReference type="SAM" id="Phobius"/>
    </source>
</evidence>
<evidence type="ECO:0000313" key="9">
    <source>
        <dbReference type="RefSeq" id="XP_013416672.1"/>
    </source>
</evidence>
<dbReference type="RefSeq" id="XP_013416672.1">
    <property type="nucleotide sequence ID" value="XM_013561218.1"/>
</dbReference>
<dbReference type="Pfam" id="PF04116">
    <property type="entry name" value="FA_hydroxylase"/>
    <property type="match status" value="1"/>
</dbReference>
<keyword evidence="3 5" id="KW-1133">Transmembrane helix</keyword>
<feature type="chain" id="PRO_5010284505" evidence="6">
    <location>
        <begin position="25"/>
        <end position="299"/>
    </location>
</feature>
<gene>
    <name evidence="9" type="primary">LOC106178152</name>
</gene>